<dbReference type="Proteomes" id="UP001152759">
    <property type="component" value="Chromosome 6"/>
</dbReference>
<gene>
    <name evidence="2" type="ORF">BEMITA_LOCUS9905</name>
</gene>
<dbReference type="PANTHER" id="PTHR33359:SF1">
    <property type="entry name" value="MOLYBDOPTERIN SYNTHASE SULFUR CARRIER SUBUNIT"/>
    <property type="match status" value="1"/>
</dbReference>
<dbReference type="AlphaFoldDB" id="A0A9P0F447"/>
<evidence type="ECO:0008006" key="4">
    <source>
        <dbReference type="Google" id="ProtNLM"/>
    </source>
</evidence>
<organism evidence="2 3">
    <name type="scientific">Bemisia tabaci</name>
    <name type="common">Sweetpotato whitefly</name>
    <name type="synonym">Aleurodes tabaci</name>
    <dbReference type="NCBI Taxonomy" id="7038"/>
    <lineage>
        <taxon>Eukaryota</taxon>
        <taxon>Metazoa</taxon>
        <taxon>Ecdysozoa</taxon>
        <taxon>Arthropoda</taxon>
        <taxon>Hexapoda</taxon>
        <taxon>Insecta</taxon>
        <taxon>Pterygota</taxon>
        <taxon>Neoptera</taxon>
        <taxon>Paraneoptera</taxon>
        <taxon>Hemiptera</taxon>
        <taxon>Sternorrhyncha</taxon>
        <taxon>Aleyrodoidea</taxon>
        <taxon>Aleyrodidae</taxon>
        <taxon>Aleyrodinae</taxon>
        <taxon>Bemisia</taxon>
    </lineage>
</organism>
<keyword evidence="1" id="KW-0547">Nucleotide-binding</keyword>
<dbReference type="Pfam" id="PF02597">
    <property type="entry name" value="ThiS"/>
    <property type="match status" value="1"/>
</dbReference>
<dbReference type="CDD" id="cd00754">
    <property type="entry name" value="Ubl_MoaD"/>
    <property type="match status" value="1"/>
</dbReference>
<keyword evidence="3" id="KW-1185">Reference proteome</keyword>
<accession>A0A9P0F447</accession>
<dbReference type="GO" id="GO:0006777">
    <property type="term" value="P:Mo-molybdopterin cofactor biosynthetic process"/>
    <property type="evidence" value="ECO:0007669"/>
    <property type="project" value="InterPro"/>
</dbReference>
<dbReference type="InterPro" id="IPR044672">
    <property type="entry name" value="MOCS2A"/>
</dbReference>
<dbReference type="InterPro" id="IPR016155">
    <property type="entry name" value="Mopterin_synth/thiamin_S_b"/>
</dbReference>
<evidence type="ECO:0000256" key="1">
    <source>
        <dbReference type="ARBA" id="ARBA00022741"/>
    </source>
</evidence>
<dbReference type="PANTHER" id="PTHR33359">
    <property type="entry name" value="MOLYBDOPTERIN SYNTHASE SULFUR CARRIER SUBUNIT"/>
    <property type="match status" value="1"/>
</dbReference>
<dbReference type="Gene3D" id="3.10.20.30">
    <property type="match status" value="1"/>
</dbReference>
<dbReference type="InterPro" id="IPR003749">
    <property type="entry name" value="ThiS/MoaD-like"/>
</dbReference>
<dbReference type="SUPFAM" id="SSF54285">
    <property type="entry name" value="MoaD/ThiS"/>
    <property type="match status" value="1"/>
</dbReference>
<sequence length="84" mass="9053">MMKARAVISISGAKDLSGEKETQIIVPSSVSRQDLLKDLVSRFSLQAIESIITLAVNEEYILDAEEINLKNGDQLAIIPPLSGG</sequence>
<reference evidence="2" key="1">
    <citation type="submission" date="2021-12" db="EMBL/GenBank/DDBJ databases">
        <authorList>
            <person name="King R."/>
        </authorList>
    </citation>
    <scope>NUCLEOTIDE SEQUENCE</scope>
</reference>
<evidence type="ECO:0000313" key="3">
    <source>
        <dbReference type="Proteomes" id="UP001152759"/>
    </source>
</evidence>
<dbReference type="EMBL" id="OU963867">
    <property type="protein sequence ID" value="CAH0391267.1"/>
    <property type="molecule type" value="Genomic_DNA"/>
</dbReference>
<evidence type="ECO:0000313" key="2">
    <source>
        <dbReference type="EMBL" id="CAH0391267.1"/>
    </source>
</evidence>
<name>A0A9P0F447_BEMTA</name>
<proteinExistence type="predicted"/>
<dbReference type="GO" id="GO:1990133">
    <property type="term" value="C:molybdopterin adenylyltransferase complex"/>
    <property type="evidence" value="ECO:0007669"/>
    <property type="project" value="TreeGrafter"/>
</dbReference>
<protein>
    <recommendedName>
        <fullName evidence="4">Molybdopterin synthase sulfur carrier subunit</fullName>
    </recommendedName>
</protein>
<dbReference type="GO" id="GO:0000166">
    <property type="term" value="F:nucleotide binding"/>
    <property type="evidence" value="ECO:0007669"/>
    <property type="project" value="UniProtKB-KW"/>
</dbReference>
<dbReference type="InterPro" id="IPR012675">
    <property type="entry name" value="Beta-grasp_dom_sf"/>
</dbReference>